<dbReference type="HOGENOM" id="CLU_004790_0_1_11"/>
<dbReference type="PANTHER" id="PTHR23517">
    <property type="entry name" value="RESISTANCE PROTEIN MDTM, PUTATIVE-RELATED-RELATED"/>
    <property type="match status" value="1"/>
</dbReference>
<feature type="transmembrane region" description="Helical" evidence="7">
    <location>
        <begin position="236"/>
        <end position="256"/>
    </location>
</feature>
<evidence type="ECO:0000256" key="2">
    <source>
        <dbReference type="ARBA" id="ARBA00022448"/>
    </source>
</evidence>
<dbReference type="PANTHER" id="PTHR23517:SF15">
    <property type="entry name" value="PROTON-DEPENDENT OLIGOPEPTIDE FAMILY TRANSPORT PROTEIN"/>
    <property type="match status" value="1"/>
</dbReference>
<reference evidence="9" key="1">
    <citation type="journal article" date="2013" name="Stand. Genomic Sci.">
        <title>Complete genome sequence of Coriobacterium glomerans type strain (PW2(T)) from the midgut of Pyrrhocoris apterus L. (red soldier bug).</title>
        <authorList>
            <person name="Stackebrandt E."/>
            <person name="Zeytun A."/>
            <person name="Lapidus A."/>
            <person name="Nolan M."/>
            <person name="Lucas S."/>
            <person name="Hammon N."/>
            <person name="Deshpande S."/>
            <person name="Cheng J.F."/>
            <person name="Tapia R."/>
            <person name="Goodwin L.A."/>
            <person name="Pitluck S."/>
            <person name="Liolios K."/>
            <person name="Pagani I."/>
            <person name="Ivanova N."/>
            <person name="Mavromatis K."/>
            <person name="Mikhailova N."/>
            <person name="Huntemann M."/>
            <person name="Pati A."/>
            <person name="Chen A."/>
            <person name="Palaniappan K."/>
            <person name="Chang Y.J."/>
            <person name="Land M."/>
            <person name="Hauser L."/>
            <person name="Rohde M."/>
            <person name="Pukall R."/>
            <person name="Goker M."/>
            <person name="Detter J.C."/>
            <person name="Woyke T."/>
            <person name="Bristow J."/>
            <person name="Eisen J.A."/>
            <person name="Markowitz V."/>
            <person name="Hugenholtz P."/>
            <person name="Kyrpides N.C."/>
            <person name="Klenk H.P."/>
        </authorList>
    </citation>
    <scope>NUCLEOTIDE SEQUENCE</scope>
    <source>
        <strain evidence="9">ATCC 49209 / DSM 20642 / JCM 10262 / PW2</strain>
    </source>
</reference>
<evidence type="ECO:0000256" key="7">
    <source>
        <dbReference type="SAM" id="Phobius"/>
    </source>
</evidence>
<dbReference type="NCBIfam" id="TIGR00924">
    <property type="entry name" value="yjdL_sub1_fam"/>
    <property type="match status" value="1"/>
</dbReference>
<dbReference type="InterPro" id="IPR005279">
    <property type="entry name" value="Dipep/tripep_permease"/>
</dbReference>
<dbReference type="EMBL" id="CP002628">
    <property type="protein sequence ID" value="AEB06225.1"/>
    <property type="molecule type" value="Genomic_DNA"/>
</dbReference>
<dbReference type="SUPFAM" id="SSF103473">
    <property type="entry name" value="MFS general substrate transporter"/>
    <property type="match status" value="1"/>
</dbReference>
<dbReference type="AlphaFoldDB" id="F2N9X0"/>
<gene>
    <name evidence="8" type="ordered locus">Corgl_0097</name>
</gene>
<protein>
    <submittedName>
        <fullName evidence="8">Amino acid/peptide transporter</fullName>
    </submittedName>
</protein>
<feature type="transmembrane region" description="Helical" evidence="7">
    <location>
        <begin position="404"/>
        <end position="422"/>
    </location>
</feature>
<feature type="transmembrane region" description="Helical" evidence="7">
    <location>
        <begin position="268"/>
        <end position="286"/>
    </location>
</feature>
<keyword evidence="3" id="KW-1003">Cell membrane</keyword>
<evidence type="ECO:0000256" key="5">
    <source>
        <dbReference type="ARBA" id="ARBA00022989"/>
    </source>
</evidence>
<dbReference type="eggNOG" id="COG3104">
    <property type="taxonomic scope" value="Bacteria"/>
</dbReference>
<evidence type="ECO:0000256" key="3">
    <source>
        <dbReference type="ARBA" id="ARBA00022475"/>
    </source>
</evidence>
<dbReference type="GO" id="GO:0015833">
    <property type="term" value="P:peptide transport"/>
    <property type="evidence" value="ECO:0007669"/>
    <property type="project" value="InterPro"/>
</dbReference>
<feature type="transmembrane region" description="Helical" evidence="7">
    <location>
        <begin position="471"/>
        <end position="490"/>
    </location>
</feature>
<feature type="transmembrane region" description="Helical" evidence="7">
    <location>
        <begin position="76"/>
        <end position="94"/>
    </location>
</feature>
<feature type="transmembrane region" description="Helical" evidence="7">
    <location>
        <begin position="114"/>
        <end position="142"/>
    </location>
</feature>
<dbReference type="InterPro" id="IPR050171">
    <property type="entry name" value="MFS_Transporters"/>
</dbReference>
<dbReference type="InterPro" id="IPR036259">
    <property type="entry name" value="MFS_trans_sf"/>
</dbReference>
<dbReference type="GO" id="GO:0005886">
    <property type="term" value="C:plasma membrane"/>
    <property type="evidence" value="ECO:0007669"/>
    <property type="project" value="UniProtKB-SubCell"/>
</dbReference>
<keyword evidence="5 7" id="KW-1133">Transmembrane helix</keyword>
<dbReference type="Proteomes" id="UP000006851">
    <property type="component" value="Chromosome"/>
</dbReference>
<evidence type="ECO:0000256" key="1">
    <source>
        <dbReference type="ARBA" id="ARBA00004651"/>
    </source>
</evidence>
<dbReference type="RefSeq" id="WP_013707968.1">
    <property type="nucleotide sequence ID" value="NC_015389.1"/>
</dbReference>
<sequence>MSKEGTLTLSEQQLVHELRTQRSFLGHPKAVGTLSFMQLCNSFANYTMSAILIYYLYATKVEGGLGLSQTDAAQLISLYSALSLLAGLVGSYVADRILGPRAGLRLSRCAQAVAYVVLAVPGMGIPGYAASQILLIFGVMLSGRSLESVMGKMYESGDERKDGAFTITYTIANIGAAVPAIAGAISLVAGYHAAFAVGAVVAVLGAGSYLLTERRFFGPIGDKPDDPLPAAVKRRIMVGIVVALVAAVAILALLFMGGSLSIKQFANTMSTAAIFIPIIYLIYIVNSRKTTRGEARRVLALLPLYACNCLSMLVWTQSTSILAIYAETSVDLNLLGFKISPATFQTIPAVLGLVFGSLAALVWARLGDRQPTNPWKVGAGTVLWGLGPVFMCLPFILFPAGVRVSPIWLVAFYVLIIAGEALNSPTGYAAACTVAPAAFATQMVTVWSLSQSTGAGLSTLASQFYIAGGEVPYFLIMGGLTIAMGLIVVAGSRALNRRMGGEADSKGRIE</sequence>
<proteinExistence type="predicted"/>
<dbReference type="STRING" id="700015.Corgl_0097"/>
<feature type="transmembrane region" description="Helical" evidence="7">
    <location>
        <begin position="163"/>
        <end position="185"/>
    </location>
</feature>
<dbReference type="Pfam" id="PF00854">
    <property type="entry name" value="PTR2"/>
    <property type="match status" value="1"/>
</dbReference>
<name>F2N9X0_CORGP</name>
<accession>F2N9X0</accession>
<feature type="transmembrane region" description="Helical" evidence="7">
    <location>
        <begin position="191"/>
        <end position="211"/>
    </location>
</feature>
<dbReference type="KEGG" id="cgo:Corgl_0097"/>
<keyword evidence="6 7" id="KW-0472">Membrane</keyword>
<feature type="transmembrane region" description="Helical" evidence="7">
    <location>
        <begin position="378"/>
        <end position="398"/>
    </location>
</feature>
<organism evidence="8 9">
    <name type="scientific">Coriobacterium glomerans (strain ATCC 49209 / DSM 20642 / JCM 10262 / PW2)</name>
    <dbReference type="NCBI Taxonomy" id="700015"/>
    <lineage>
        <taxon>Bacteria</taxon>
        <taxon>Bacillati</taxon>
        <taxon>Actinomycetota</taxon>
        <taxon>Coriobacteriia</taxon>
        <taxon>Coriobacteriales</taxon>
        <taxon>Coriobacteriaceae</taxon>
        <taxon>Coriobacterium</taxon>
    </lineage>
</organism>
<keyword evidence="2" id="KW-0813">Transport</keyword>
<evidence type="ECO:0000313" key="8">
    <source>
        <dbReference type="EMBL" id="AEB06225.1"/>
    </source>
</evidence>
<feature type="transmembrane region" description="Helical" evidence="7">
    <location>
        <begin position="36"/>
        <end position="56"/>
    </location>
</feature>
<keyword evidence="4 7" id="KW-0812">Transmembrane</keyword>
<dbReference type="OrthoDB" id="9772725at2"/>
<dbReference type="InterPro" id="IPR000109">
    <property type="entry name" value="POT_fam"/>
</dbReference>
<keyword evidence="9" id="KW-1185">Reference proteome</keyword>
<evidence type="ECO:0000256" key="6">
    <source>
        <dbReference type="ARBA" id="ARBA00023136"/>
    </source>
</evidence>
<evidence type="ECO:0000313" key="9">
    <source>
        <dbReference type="Proteomes" id="UP000006851"/>
    </source>
</evidence>
<comment type="subcellular location">
    <subcellularLocation>
        <location evidence="1">Cell membrane</location>
        <topology evidence="1">Multi-pass membrane protein</topology>
    </subcellularLocation>
</comment>
<feature type="transmembrane region" description="Helical" evidence="7">
    <location>
        <begin position="298"/>
        <end position="326"/>
    </location>
</feature>
<dbReference type="Gene3D" id="1.20.1250.20">
    <property type="entry name" value="MFS general substrate transporter like domains"/>
    <property type="match status" value="1"/>
</dbReference>
<feature type="transmembrane region" description="Helical" evidence="7">
    <location>
        <begin position="346"/>
        <end position="366"/>
    </location>
</feature>
<feature type="transmembrane region" description="Helical" evidence="7">
    <location>
        <begin position="429"/>
        <end position="451"/>
    </location>
</feature>
<evidence type="ECO:0000256" key="4">
    <source>
        <dbReference type="ARBA" id="ARBA00022692"/>
    </source>
</evidence>
<dbReference type="GO" id="GO:1904680">
    <property type="term" value="F:peptide transmembrane transporter activity"/>
    <property type="evidence" value="ECO:0007669"/>
    <property type="project" value="InterPro"/>
</dbReference>